<dbReference type="GO" id="GO:0016491">
    <property type="term" value="F:oxidoreductase activity"/>
    <property type="evidence" value="ECO:0007669"/>
    <property type="project" value="UniProtKB-KW"/>
</dbReference>
<keyword evidence="5" id="KW-1185">Reference proteome</keyword>
<dbReference type="InterPro" id="IPR002347">
    <property type="entry name" value="SDR_fam"/>
</dbReference>
<dbReference type="PRINTS" id="PR00081">
    <property type="entry name" value="GDHRDH"/>
</dbReference>
<keyword evidence="4" id="KW-0413">Isomerase</keyword>
<proteinExistence type="inferred from homology"/>
<gene>
    <name evidence="4" type="ORF">RAG0_12409</name>
</gene>
<dbReference type="PANTHER" id="PTHR24320:SF282">
    <property type="entry name" value="WW DOMAIN-CONTAINING OXIDOREDUCTASE"/>
    <property type="match status" value="1"/>
</dbReference>
<name>A0A1E1L8P1_9HELO</name>
<dbReference type="Pfam" id="PF00106">
    <property type="entry name" value="adh_short"/>
    <property type="match status" value="1"/>
</dbReference>
<dbReference type="Proteomes" id="UP000178912">
    <property type="component" value="Unassembled WGS sequence"/>
</dbReference>
<keyword evidence="2" id="KW-0521">NADP</keyword>
<evidence type="ECO:0000313" key="5">
    <source>
        <dbReference type="Proteomes" id="UP000178912"/>
    </source>
</evidence>
<keyword evidence="3" id="KW-0560">Oxidoreductase</keyword>
<evidence type="ECO:0000256" key="2">
    <source>
        <dbReference type="ARBA" id="ARBA00022857"/>
    </source>
</evidence>
<evidence type="ECO:0000313" key="4">
    <source>
        <dbReference type="EMBL" id="CZT06734.1"/>
    </source>
</evidence>
<dbReference type="Gene3D" id="3.40.50.720">
    <property type="entry name" value="NAD(P)-binding Rossmann-like Domain"/>
    <property type="match status" value="1"/>
</dbReference>
<dbReference type="GO" id="GO:0016853">
    <property type="term" value="F:isomerase activity"/>
    <property type="evidence" value="ECO:0007669"/>
    <property type="project" value="UniProtKB-KW"/>
</dbReference>
<dbReference type="SUPFAM" id="SSF51735">
    <property type="entry name" value="NAD(P)-binding Rossmann-fold domains"/>
    <property type="match status" value="1"/>
</dbReference>
<evidence type="ECO:0000256" key="3">
    <source>
        <dbReference type="ARBA" id="ARBA00023002"/>
    </source>
</evidence>
<dbReference type="PANTHER" id="PTHR24320">
    <property type="entry name" value="RETINOL DEHYDROGENASE"/>
    <property type="match status" value="1"/>
</dbReference>
<organism evidence="4 5">
    <name type="scientific">Rhynchosporium agropyri</name>
    <dbReference type="NCBI Taxonomy" id="914238"/>
    <lineage>
        <taxon>Eukaryota</taxon>
        <taxon>Fungi</taxon>
        <taxon>Dikarya</taxon>
        <taxon>Ascomycota</taxon>
        <taxon>Pezizomycotina</taxon>
        <taxon>Leotiomycetes</taxon>
        <taxon>Helotiales</taxon>
        <taxon>Ploettnerulaceae</taxon>
        <taxon>Rhynchosporium</taxon>
    </lineage>
</organism>
<reference evidence="5" key="1">
    <citation type="submission" date="2016-03" db="EMBL/GenBank/DDBJ databases">
        <authorList>
            <person name="Guldener U."/>
        </authorList>
    </citation>
    <scope>NUCLEOTIDE SEQUENCE [LARGE SCALE GENOMIC DNA]</scope>
    <source>
        <strain evidence="5">04CH-RAC-A.6.1</strain>
    </source>
</reference>
<comment type="similarity">
    <text evidence="1">Belongs to the short-chain dehydrogenases/reductases (SDR) family.</text>
</comment>
<dbReference type="OrthoDB" id="191139at2759"/>
<dbReference type="AlphaFoldDB" id="A0A1E1L8P1"/>
<accession>A0A1E1L8P1</accession>
<dbReference type="InterPro" id="IPR036291">
    <property type="entry name" value="NAD(P)-bd_dom_sf"/>
</dbReference>
<dbReference type="EMBL" id="FJUX01000088">
    <property type="protein sequence ID" value="CZT06734.1"/>
    <property type="molecule type" value="Genomic_DNA"/>
</dbReference>
<evidence type="ECO:0000256" key="1">
    <source>
        <dbReference type="ARBA" id="ARBA00006484"/>
    </source>
</evidence>
<sequence>MLYGAIPRNIVSFNTETDIPDLNGKIILITGGNVGLGKQTILQLSKHNPKRIYLAARTASKAEAAIQEIQSLVPSAPITYINCDLTSLESVQQCARDFTTKEERLDLLVLNAGIMASPAGTTKEGYEIQFGTNHVGHALLTKLLLPTLVKTAAEPGADVRVISLSSLGHLGAPSSGIAFPDLQTEMKSYSTWTRYGQSKLANILYAKALQKRYGVKGIKAVAVHPGVVDTDLYKPTLGGFMGLGPLLNRVKRFLVTGVEKGALNQLWAAVGKRDEVVGGEYYTPVGVIGQGSKASSDEVLADNLWEWTEKALAGYSI</sequence>
<protein>
    <submittedName>
        <fullName evidence="4">Related to enoyl-CoA hydratase/isomerase</fullName>
    </submittedName>
</protein>